<dbReference type="HOGENOM" id="CLU_1640871_0_0_3"/>
<accession>B4VZX2</accession>
<evidence type="ECO:0000313" key="2">
    <source>
        <dbReference type="Proteomes" id="UP000003835"/>
    </source>
</evidence>
<gene>
    <name evidence="1" type="ORF">MC7420_3541</name>
</gene>
<evidence type="ECO:0000313" key="1">
    <source>
        <dbReference type="EMBL" id="EDX72469.1"/>
    </source>
</evidence>
<organism evidence="1 2">
    <name type="scientific">Coleofasciculus chthonoplastes PCC 7420</name>
    <dbReference type="NCBI Taxonomy" id="118168"/>
    <lineage>
        <taxon>Bacteria</taxon>
        <taxon>Bacillati</taxon>
        <taxon>Cyanobacteriota</taxon>
        <taxon>Cyanophyceae</taxon>
        <taxon>Coleofasciculales</taxon>
        <taxon>Coleofasciculaceae</taxon>
        <taxon>Coleofasciculus</taxon>
    </lineage>
</organism>
<dbReference type="EMBL" id="DS989864">
    <property type="protein sequence ID" value="EDX72469.1"/>
    <property type="molecule type" value="Genomic_DNA"/>
</dbReference>
<name>B4VZX2_9CYAN</name>
<reference evidence="1 2" key="1">
    <citation type="submission" date="2008-07" db="EMBL/GenBank/DDBJ databases">
        <authorList>
            <person name="Tandeau de Marsac N."/>
            <person name="Ferriera S."/>
            <person name="Johnson J."/>
            <person name="Kravitz S."/>
            <person name="Beeson K."/>
            <person name="Sutton G."/>
            <person name="Rogers Y.-H."/>
            <person name="Friedman R."/>
            <person name="Frazier M."/>
            <person name="Venter J.C."/>
        </authorList>
    </citation>
    <scope>NUCLEOTIDE SEQUENCE [LARGE SCALE GENOMIC DNA]</scope>
    <source>
        <strain evidence="1 2">PCC 7420</strain>
    </source>
</reference>
<keyword evidence="2" id="KW-1185">Reference proteome</keyword>
<dbReference type="AlphaFoldDB" id="B4VZX2"/>
<sequence length="161" mass="18338">MYPYRGRFWFQVYQPPAELSLKLIDVTAKWFSDNRKLNSDCAFVSDSATRFMLGTHFDLPIITRSLTYNPSTTLASITSSEALKNYIEANQVCNLLIAIPDKMNPPPVSVVAQGSGHWQASLVQKELTFNQNFEKIADAVLTTGWTKTFVPPFYWLYEKSK</sequence>
<dbReference type="Proteomes" id="UP000003835">
    <property type="component" value="Unassembled WGS sequence"/>
</dbReference>
<protein>
    <submittedName>
        <fullName evidence="1">Uncharacterized protein</fullName>
    </submittedName>
</protein>
<dbReference type="STRING" id="118168.MC7420_3541"/>
<proteinExistence type="predicted"/>